<protein>
    <recommendedName>
        <fullName evidence="1">RBD domain-containing protein</fullName>
    </recommendedName>
</protein>
<dbReference type="Proteomes" id="UP001266305">
    <property type="component" value="Unassembled WGS sequence"/>
</dbReference>
<sequence length="403" mass="43785">MEERPSRDTHLHVCGVATHPLHANGGLCRRESEGSVSSSGSLDLSEACRTLAPEKDKATKHCCIHLPDGTSCVVAVKAGFSIKEILSGLCERHGINGAAADLFLVGGDKVLTRLTFMLPLGHGLPTACPSALPESSRCPSSAPHVSSAWGGGRPLVLHQDSSILESRDLRLEKRTLFRLDLVPINRSVGLKAKPTKPVTEVLRPVVAKYGLDLGGLLVRLAKMRNQPALECPRPPANGIGQRRADGPAPLHLLGMGTVRLVQVHDHIFQNAADVYSLRHYVVNGVRKESPAWGGDSRHRVGHERQGELGLTGEFLGPLCPRMWWRKRNLGHLLCFAPRAHHTCPVNQPLQELRASPAWRWTAAVPLTDRFGEKEPLDLGAPISSLDGQRVVLEEKDPSRGKGE</sequence>
<dbReference type="EMBL" id="JASSZA010000003">
    <property type="protein sequence ID" value="KAK2115327.1"/>
    <property type="molecule type" value="Genomic_DNA"/>
</dbReference>
<accession>A0ABQ9W4L4</accession>
<dbReference type="Gene3D" id="3.10.20.90">
    <property type="entry name" value="Phosphatidylinositol 3-kinase Catalytic Subunit, Chain A, domain 1"/>
    <property type="match status" value="1"/>
</dbReference>
<dbReference type="Pfam" id="PF02196">
    <property type="entry name" value="RBD"/>
    <property type="match status" value="1"/>
</dbReference>
<dbReference type="PANTHER" id="PTHR45945">
    <property type="entry name" value="REGULATOR OF G-PROTEIN SIGNALING LOCO"/>
    <property type="match status" value="1"/>
</dbReference>
<comment type="caution">
    <text evidence="2">The sequence shown here is derived from an EMBL/GenBank/DDBJ whole genome shotgun (WGS) entry which is preliminary data.</text>
</comment>
<keyword evidence="3" id="KW-1185">Reference proteome</keyword>
<evidence type="ECO:0000259" key="1">
    <source>
        <dbReference type="PROSITE" id="PS50898"/>
    </source>
</evidence>
<dbReference type="InterPro" id="IPR046995">
    <property type="entry name" value="RGS10/12/14-like"/>
</dbReference>
<dbReference type="InterPro" id="IPR003116">
    <property type="entry name" value="RBD_dom"/>
</dbReference>
<evidence type="ECO:0000313" key="2">
    <source>
        <dbReference type="EMBL" id="KAK2115327.1"/>
    </source>
</evidence>
<reference evidence="2 3" key="1">
    <citation type="submission" date="2023-05" db="EMBL/GenBank/DDBJ databases">
        <title>B98-5 Cell Line De Novo Hybrid Assembly: An Optical Mapping Approach.</title>
        <authorList>
            <person name="Kananen K."/>
            <person name="Auerbach J.A."/>
            <person name="Kautto E."/>
            <person name="Blachly J.S."/>
        </authorList>
    </citation>
    <scope>NUCLEOTIDE SEQUENCE [LARGE SCALE GENOMIC DNA]</scope>
    <source>
        <strain evidence="2">B95-8</strain>
        <tissue evidence="2">Cell line</tissue>
    </source>
</reference>
<dbReference type="SMART" id="SM00455">
    <property type="entry name" value="RBD"/>
    <property type="match status" value="2"/>
</dbReference>
<dbReference type="SUPFAM" id="SSF54236">
    <property type="entry name" value="Ubiquitin-like"/>
    <property type="match status" value="2"/>
</dbReference>
<dbReference type="PANTHER" id="PTHR45945:SF1">
    <property type="entry name" value="REGULATOR OF G-PROTEIN SIGNALING 12"/>
    <property type="match status" value="1"/>
</dbReference>
<dbReference type="InterPro" id="IPR029071">
    <property type="entry name" value="Ubiquitin-like_domsf"/>
</dbReference>
<evidence type="ECO:0000313" key="3">
    <source>
        <dbReference type="Proteomes" id="UP001266305"/>
    </source>
</evidence>
<feature type="domain" description="RBD" evidence="1">
    <location>
        <begin position="60"/>
        <end position="174"/>
    </location>
</feature>
<dbReference type="PROSITE" id="PS50898">
    <property type="entry name" value="RBD"/>
    <property type="match status" value="1"/>
</dbReference>
<proteinExistence type="predicted"/>
<name>A0ABQ9W4L4_SAGOE</name>
<organism evidence="2 3">
    <name type="scientific">Saguinus oedipus</name>
    <name type="common">Cotton-top tamarin</name>
    <name type="synonym">Oedipomidas oedipus</name>
    <dbReference type="NCBI Taxonomy" id="9490"/>
    <lineage>
        <taxon>Eukaryota</taxon>
        <taxon>Metazoa</taxon>
        <taxon>Chordata</taxon>
        <taxon>Craniata</taxon>
        <taxon>Vertebrata</taxon>
        <taxon>Euteleostomi</taxon>
        <taxon>Mammalia</taxon>
        <taxon>Eutheria</taxon>
        <taxon>Euarchontoglires</taxon>
        <taxon>Primates</taxon>
        <taxon>Haplorrhini</taxon>
        <taxon>Platyrrhini</taxon>
        <taxon>Cebidae</taxon>
        <taxon>Callitrichinae</taxon>
        <taxon>Saguinus</taxon>
    </lineage>
</organism>
<gene>
    <name evidence="2" type="ORF">P7K49_005953</name>
</gene>